<evidence type="ECO:0000256" key="4">
    <source>
        <dbReference type="SAM" id="MobiDB-lite"/>
    </source>
</evidence>
<dbReference type="Gene3D" id="1.10.10.10">
    <property type="entry name" value="Winged helix-like DNA-binding domain superfamily/Winged helix DNA-binding domain"/>
    <property type="match status" value="1"/>
</dbReference>
<dbReference type="GO" id="GO:0045892">
    <property type="term" value="P:negative regulation of DNA-templated transcription"/>
    <property type="evidence" value="ECO:0007669"/>
    <property type="project" value="TreeGrafter"/>
</dbReference>
<keyword evidence="3" id="KW-0804">Transcription</keyword>
<dbReference type="EMBL" id="JACIDS010000003">
    <property type="protein sequence ID" value="MBB3931334.1"/>
    <property type="molecule type" value="Genomic_DNA"/>
</dbReference>
<dbReference type="Pfam" id="PF09339">
    <property type="entry name" value="HTH_IclR"/>
    <property type="match status" value="1"/>
</dbReference>
<dbReference type="SUPFAM" id="SSF55781">
    <property type="entry name" value="GAF domain-like"/>
    <property type="match status" value="1"/>
</dbReference>
<dbReference type="InterPro" id="IPR005471">
    <property type="entry name" value="Tscrpt_reg_IclR_N"/>
</dbReference>
<evidence type="ECO:0000313" key="7">
    <source>
        <dbReference type="EMBL" id="MBB3931334.1"/>
    </source>
</evidence>
<proteinExistence type="predicted"/>
<dbReference type="SMART" id="SM00346">
    <property type="entry name" value="HTH_ICLR"/>
    <property type="match status" value="1"/>
</dbReference>
<feature type="region of interest" description="Disordered" evidence="4">
    <location>
        <begin position="1"/>
        <end position="33"/>
    </location>
</feature>
<feature type="compositionally biased region" description="Low complexity" evidence="4">
    <location>
        <begin position="11"/>
        <end position="24"/>
    </location>
</feature>
<comment type="caution">
    <text evidence="7">The sequence shown here is derived from an EMBL/GenBank/DDBJ whole genome shotgun (WGS) entry which is preliminary data.</text>
</comment>
<evidence type="ECO:0000256" key="2">
    <source>
        <dbReference type="ARBA" id="ARBA00023125"/>
    </source>
</evidence>
<dbReference type="PANTHER" id="PTHR30136">
    <property type="entry name" value="HELIX-TURN-HELIX TRANSCRIPTIONAL REGULATOR, ICLR FAMILY"/>
    <property type="match status" value="1"/>
</dbReference>
<dbReference type="Gene3D" id="3.30.450.40">
    <property type="match status" value="1"/>
</dbReference>
<gene>
    <name evidence="7" type="ORF">GGR25_002384</name>
</gene>
<name>A0A840APN3_9HYPH</name>
<dbReference type="InterPro" id="IPR036390">
    <property type="entry name" value="WH_DNA-bd_sf"/>
</dbReference>
<reference evidence="7 8" key="1">
    <citation type="submission" date="2020-08" db="EMBL/GenBank/DDBJ databases">
        <title>Genomic Encyclopedia of Type Strains, Phase IV (KMG-IV): sequencing the most valuable type-strain genomes for metagenomic binning, comparative biology and taxonomic classification.</title>
        <authorList>
            <person name="Goeker M."/>
        </authorList>
    </citation>
    <scope>NUCLEOTIDE SEQUENCE [LARGE SCALE GENOMIC DNA]</scope>
    <source>
        <strain evidence="7 8">DSM 25966</strain>
    </source>
</reference>
<organism evidence="7 8">
    <name type="scientific">Kaistia hirudinis</name>
    <dbReference type="NCBI Taxonomy" id="1293440"/>
    <lineage>
        <taxon>Bacteria</taxon>
        <taxon>Pseudomonadati</taxon>
        <taxon>Pseudomonadota</taxon>
        <taxon>Alphaproteobacteria</taxon>
        <taxon>Hyphomicrobiales</taxon>
        <taxon>Kaistiaceae</taxon>
        <taxon>Kaistia</taxon>
    </lineage>
</organism>
<evidence type="ECO:0000256" key="3">
    <source>
        <dbReference type="ARBA" id="ARBA00023163"/>
    </source>
</evidence>
<evidence type="ECO:0000256" key="1">
    <source>
        <dbReference type="ARBA" id="ARBA00023015"/>
    </source>
</evidence>
<dbReference type="Proteomes" id="UP000553963">
    <property type="component" value="Unassembled WGS sequence"/>
</dbReference>
<feature type="domain" description="IclR-ED" evidence="6">
    <location>
        <begin position="99"/>
        <end position="278"/>
    </location>
</feature>
<dbReference type="Pfam" id="PF01614">
    <property type="entry name" value="IclR_C"/>
    <property type="match status" value="1"/>
</dbReference>
<dbReference type="PANTHER" id="PTHR30136:SF7">
    <property type="entry name" value="HTH-TYPE TRANSCRIPTIONAL REGULATOR KDGR-RELATED"/>
    <property type="match status" value="1"/>
</dbReference>
<dbReference type="InterPro" id="IPR050707">
    <property type="entry name" value="HTH_MetabolicPath_Reg"/>
</dbReference>
<keyword evidence="2 7" id="KW-0238">DNA-binding</keyword>
<accession>A0A840APN3</accession>
<protein>
    <submittedName>
        <fullName evidence="7">DNA-binding IclR family transcriptional regulator</fullName>
    </submittedName>
</protein>
<dbReference type="PROSITE" id="PS51077">
    <property type="entry name" value="HTH_ICLR"/>
    <property type="match status" value="1"/>
</dbReference>
<dbReference type="GO" id="GO:0003677">
    <property type="term" value="F:DNA binding"/>
    <property type="evidence" value="ECO:0007669"/>
    <property type="project" value="UniProtKB-KW"/>
</dbReference>
<dbReference type="InterPro" id="IPR036388">
    <property type="entry name" value="WH-like_DNA-bd_sf"/>
</dbReference>
<dbReference type="RefSeq" id="WP_183398982.1">
    <property type="nucleotide sequence ID" value="NZ_JACIDS010000003.1"/>
</dbReference>
<dbReference type="SUPFAM" id="SSF46785">
    <property type="entry name" value="Winged helix' DNA-binding domain"/>
    <property type="match status" value="1"/>
</dbReference>
<dbReference type="InterPro" id="IPR014757">
    <property type="entry name" value="Tscrpt_reg_IclR_C"/>
</dbReference>
<keyword evidence="8" id="KW-1185">Reference proteome</keyword>
<dbReference type="AlphaFoldDB" id="A0A840APN3"/>
<dbReference type="PROSITE" id="PS51078">
    <property type="entry name" value="ICLR_ED"/>
    <property type="match status" value="1"/>
</dbReference>
<evidence type="ECO:0000259" key="5">
    <source>
        <dbReference type="PROSITE" id="PS51077"/>
    </source>
</evidence>
<evidence type="ECO:0000313" key="8">
    <source>
        <dbReference type="Proteomes" id="UP000553963"/>
    </source>
</evidence>
<dbReference type="GO" id="GO:0003700">
    <property type="term" value="F:DNA-binding transcription factor activity"/>
    <property type="evidence" value="ECO:0007669"/>
    <property type="project" value="TreeGrafter"/>
</dbReference>
<sequence>MPTREPGKLPRAAAARRGAPAKNATAKDGDKPAYSAPALEKGLDVLELLATLSEGVTPSQIAQRLGRSLQEVYRVVMALERRGYIRRAFGEESLVLSTKLHDLAYAYPPMRRLVDAAQPVMIRLAVEANQAVHLATLDGLMIRVIAQVDSPAPLGFRLRIGTQNPAARTASGRLLIAYQRPAVQDWVYAAIREAGGEAALAKLKARVEAVHAHGYEIIEGEQLKGITDVSFPVLDAEGYAPAVLTMPFLSTAAETVPIADASRLLFEAAERLGADLGGRLDPPRFPLESSEAAMARGRGAG</sequence>
<evidence type="ECO:0000259" key="6">
    <source>
        <dbReference type="PROSITE" id="PS51078"/>
    </source>
</evidence>
<dbReference type="InterPro" id="IPR029016">
    <property type="entry name" value="GAF-like_dom_sf"/>
</dbReference>
<feature type="domain" description="HTH iclR-type" evidence="5">
    <location>
        <begin position="36"/>
        <end position="98"/>
    </location>
</feature>
<keyword evidence="1" id="KW-0805">Transcription regulation</keyword>